<proteinExistence type="inferred from homology"/>
<dbReference type="EMBL" id="LQOJ01000060">
    <property type="protein sequence ID" value="ORU98086.1"/>
    <property type="molecule type" value="Genomic_DNA"/>
</dbReference>
<dbReference type="STRING" id="1793.AWC04_18215"/>
<dbReference type="PANTHER" id="PTHR31885">
    <property type="entry name" value="GH04784P"/>
    <property type="match status" value="1"/>
</dbReference>
<keyword evidence="7" id="KW-1185">Reference proteome</keyword>
<keyword evidence="5" id="KW-0472">Membrane</keyword>
<dbReference type="PANTHER" id="PTHR31885:SF6">
    <property type="entry name" value="GH04784P"/>
    <property type="match status" value="1"/>
</dbReference>
<reference evidence="6 7" key="1">
    <citation type="submission" date="2016-01" db="EMBL/GenBank/DDBJ databases">
        <title>The new phylogeny of the genus Mycobacterium.</title>
        <authorList>
            <person name="Tarcisio F."/>
            <person name="Conor M."/>
            <person name="Antonella G."/>
            <person name="Elisabetta G."/>
            <person name="Giulia F.S."/>
            <person name="Sara T."/>
            <person name="Anna F."/>
            <person name="Clotilde B."/>
            <person name="Roberto B."/>
            <person name="Veronica D.S."/>
            <person name="Fabio R."/>
            <person name="Monica P."/>
            <person name="Olivier J."/>
            <person name="Enrico T."/>
            <person name="Nicola S."/>
        </authorList>
    </citation>
    <scope>NUCLEOTIDE SEQUENCE [LARGE SCALE GENOMIC DNA]</scope>
    <source>
        <strain evidence="6 7">DSM 44179</strain>
    </source>
</reference>
<evidence type="ECO:0000313" key="6">
    <source>
        <dbReference type="EMBL" id="ORU98086.1"/>
    </source>
</evidence>
<gene>
    <name evidence="6" type="ORF">AWC04_18215</name>
</gene>
<accession>A0A1X1R1P0</accession>
<evidence type="ECO:0000256" key="1">
    <source>
        <dbReference type="ARBA" id="ARBA00004141"/>
    </source>
</evidence>
<dbReference type="Proteomes" id="UP000193484">
    <property type="component" value="Unassembled WGS sequence"/>
</dbReference>
<dbReference type="Pfam" id="PF07947">
    <property type="entry name" value="YhhN"/>
    <property type="match status" value="1"/>
</dbReference>
<keyword evidence="4" id="KW-1133">Transmembrane helix</keyword>
<evidence type="ECO:0000256" key="5">
    <source>
        <dbReference type="ARBA" id="ARBA00023136"/>
    </source>
</evidence>
<comment type="caution">
    <text evidence="6">The sequence shown here is derived from an EMBL/GenBank/DDBJ whole genome shotgun (WGS) entry which is preliminary data.</text>
</comment>
<dbReference type="RefSeq" id="WP_085100064.1">
    <property type="nucleotide sequence ID" value="NZ_AP022603.1"/>
</dbReference>
<name>A0A1X1R1P0_MYCFA</name>
<evidence type="ECO:0000313" key="7">
    <source>
        <dbReference type="Proteomes" id="UP000193484"/>
    </source>
</evidence>
<organism evidence="6 7">
    <name type="scientific">Mycolicibacterium fallax</name>
    <name type="common">Mycobacterium fallax</name>
    <dbReference type="NCBI Taxonomy" id="1793"/>
    <lineage>
        <taxon>Bacteria</taxon>
        <taxon>Bacillati</taxon>
        <taxon>Actinomycetota</taxon>
        <taxon>Actinomycetes</taxon>
        <taxon>Mycobacteriales</taxon>
        <taxon>Mycobacteriaceae</taxon>
        <taxon>Mycolicibacterium</taxon>
    </lineage>
</organism>
<comment type="subcellular location">
    <subcellularLocation>
        <location evidence="1">Membrane</location>
        <topology evidence="1">Multi-pass membrane protein</topology>
    </subcellularLocation>
</comment>
<evidence type="ECO:0000256" key="4">
    <source>
        <dbReference type="ARBA" id="ARBA00022989"/>
    </source>
</evidence>
<sequence>MGSTYATRLRAYWTAAAVAGAGYGVFLIVAAARLPAGTDLTGQFPGQPVVKATMALLLVAAAAQHRIRRERAWLIAALLCAAAGDFLLAMPWWAPSFVGGLGAFLLAHACYLAVLVPLVERRGGLRLAGAAAVLVACAGLLTWFWPQLGELKLPVTVYMLVIAAMVGAALLARLPTAWTAIGAVCFAASDAMIGISEFIRADQLLAVPIWWAYAVAQLLITAGFFVGRRPAELSGSAATTGP</sequence>
<evidence type="ECO:0000256" key="2">
    <source>
        <dbReference type="ARBA" id="ARBA00007375"/>
    </source>
</evidence>
<comment type="similarity">
    <text evidence="2">Belongs to the TMEM86 family.</text>
</comment>
<dbReference type="GO" id="GO:0016787">
    <property type="term" value="F:hydrolase activity"/>
    <property type="evidence" value="ECO:0007669"/>
    <property type="project" value="TreeGrafter"/>
</dbReference>
<protein>
    <submittedName>
        <fullName evidence="6">Uncharacterized protein</fullName>
    </submittedName>
</protein>
<keyword evidence="3" id="KW-0812">Transmembrane</keyword>
<dbReference type="InterPro" id="IPR012506">
    <property type="entry name" value="TMEM86B-like"/>
</dbReference>
<dbReference type="OrthoDB" id="8925650at2"/>
<dbReference type="GO" id="GO:0016020">
    <property type="term" value="C:membrane"/>
    <property type="evidence" value="ECO:0007669"/>
    <property type="project" value="UniProtKB-SubCell"/>
</dbReference>
<dbReference type="AlphaFoldDB" id="A0A1X1R1P0"/>
<evidence type="ECO:0000256" key="3">
    <source>
        <dbReference type="ARBA" id="ARBA00022692"/>
    </source>
</evidence>